<keyword evidence="1" id="KW-0547">Nucleotide-binding</keyword>
<keyword evidence="3" id="KW-0805">Transcription regulation</keyword>
<dbReference type="SUPFAM" id="SSF46689">
    <property type="entry name" value="Homeodomain-like"/>
    <property type="match status" value="1"/>
</dbReference>
<keyword evidence="5" id="KW-0804">Transcription</keyword>
<dbReference type="PROSITE" id="PS50045">
    <property type="entry name" value="SIGMA54_INTERACT_4"/>
    <property type="match status" value="1"/>
</dbReference>
<dbReference type="Gene3D" id="1.10.8.60">
    <property type="match status" value="1"/>
</dbReference>
<organism evidence="7">
    <name type="scientific">bioreactor metagenome</name>
    <dbReference type="NCBI Taxonomy" id="1076179"/>
    <lineage>
        <taxon>unclassified sequences</taxon>
        <taxon>metagenomes</taxon>
        <taxon>ecological metagenomes</taxon>
    </lineage>
</organism>
<dbReference type="PROSITE" id="PS00676">
    <property type="entry name" value="SIGMA54_INTERACT_2"/>
    <property type="match status" value="1"/>
</dbReference>
<dbReference type="InterPro" id="IPR002197">
    <property type="entry name" value="HTH_Fis"/>
</dbReference>
<keyword evidence="4" id="KW-0238">DNA-binding</keyword>
<evidence type="ECO:0000256" key="1">
    <source>
        <dbReference type="ARBA" id="ARBA00022741"/>
    </source>
</evidence>
<evidence type="ECO:0000256" key="4">
    <source>
        <dbReference type="ARBA" id="ARBA00023125"/>
    </source>
</evidence>
<dbReference type="GO" id="GO:0005524">
    <property type="term" value="F:ATP binding"/>
    <property type="evidence" value="ECO:0007669"/>
    <property type="project" value="UniProtKB-KW"/>
</dbReference>
<dbReference type="CDD" id="cd00009">
    <property type="entry name" value="AAA"/>
    <property type="match status" value="1"/>
</dbReference>
<dbReference type="InterPro" id="IPR025662">
    <property type="entry name" value="Sigma_54_int_dom_ATP-bd_1"/>
</dbReference>
<dbReference type="InterPro" id="IPR009057">
    <property type="entry name" value="Homeodomain-like_sf"/>
</dbReference>
<proteinExistence type="predicted"/>
<dbReference type="EMBL" id="VSSQ01019872">
    <property type="protein sequence ID" value="MPM64301.1"/>
    <property type="molecule type" value="Genomic_DNA"/>
</dbReference>
<dbReference type="SMART" id="SM00382">
    <property type="entry name" value="AAA"/>
    <property type="match status" value="1"/>
</dbReference>
<dbReference type="GO" id="GO:0043565">
    <property type="term" value="F:sequence-specific DNA binding"/>
    <property type="evidence" value="ECO:0007669"/>
    <property type="project" value="InterPro"/>
</dbReference>
<sequence length="325" mass="35553">MSGRIGDFISRSPSMRTLFEQLPAVAETGSTVLITGETGSGKDLLARTIHRASPRRNKPFVAINCGAFPETLLESELFGYKRGAFTGADRDKPGRFAAAEGGTLFLDEIGEISMPMQVRLLRVLQERTYEPLGAVTPVPSDVRIICATHRNLEELVKQGGFRQDLFYRINVIRLELPPLRQRIEDIPFLIETFIRRFNLVMNRHVSGIGNAALKVLTAHPWPGNIRELENVIERSMVFCKGEMIELDHLPPGLSVTAGIPAANAAATGIDAAVRNSEAQAISGALLATGGNRRRAAALLGIHPATFYRKLKALNLAVPLADGRRK</sequence>
<dbReference type="GO" id="GO:0006355">
    <property type="term" value="P:regulation of DNA-templated transcription"/>
    <property type="evidence" value="ECO:0007669"/>
    <property type="project" value="InterPro"/>
</dbReference>
<name>A0A645BIA8_9ZZZZ</name>
<dbReference type="Gene3D" id="3.40.50.300">
    <property type="entry name" value="P-loop containing nucleotide triphosphate hydrolases"/>
    <property type="match status" value="1"/>
</dbReference>
<protein>
    <submittedName>
        <fullName evidence="7">Transcriptional regulatory protein ZraR</fullName>
    </submittedName>
</protein>
<reference evidence="7" key="1">
    <citation type="submission" date="2019-08" db="EMBL/GenBank/DDBJ databases">
        <authorList>
            <person name="Kucharzyk K."/>
            <person name="Murdoch R.W."/>
            <person name="Higgins S."/>
            <person name="Loffler F."/>
        </authorList>
    </citation>
    <scope>NUCLEOTIDE SEQUENCE</scope>
</reference>
<gene>
    <name evidence="7" type="primary">zraR_25</name>
    <name evidence="7" type="ORF">SDC9_111187</name>
</gene>
<dbReference type="PANTHER" id="PTHR32071">
    <property type="entry name" value="TRANSCRIPTIONAL REGULATORY PROTEIN"/>
    <property type="match status" value="1"/>
</dbReference>
<keyword evidence="2" id="KW-0067">ATP-binding</keyword>
<dbReference type="InterPro" id="IPR003593">
    <property type="entry name" value="AAA+_ATPase"/>
</dbReference>
<dbReference type="AlphaFoldDB" id="A0A645BIA8"/>
<dbReference type="InterPro" id="IPR025944">
    <property type="entry name" value="Sigma_54_int_dom_CS"/>
</dbReference>
<dbReference type="Pfam" id="PF25601">
    <property type="entry name" value="AAA_lid_14"/>
    <property type="match status" value="1"/>
</dbReference>
<dbReference type="SUPFAM" id="SSF52540">
    <property type="entry name" value="P-loop containing nucleoside triphosphate hydrolases"/>
    <property type="match status" value="1"/>
</dbReference>
<evidence type="ECO:0000256" key="5">
    <source>
        <dbReference type="ARBA" id="ARBA00023163"/>
    </source>
</evidence>
<evidence type="ECO:0000259" key="6">
    <source>
        <dbReference type="PROSITE" id="PS50045"/>
    </source>
</evidence>
<dbReference type="Pfam" id="PF02954">
    <property type="entry name" value="HTH_8"/>
    <property type="match status" value="1"/>
</dbReference>
<dbReference type="InterPro" id="IPR027417">
    <property type="entry name" value="P-loop_NTPase"/>
</dbReference>
<evidence type="ECO:0000256" key="2">
    <source>
        <dbReference type="ARBA" id="ARBA00022840"/>
    </source>
</evidence>
<dbReference type="PROSITE" id="PS00675">
    <property type="entry name" value="SIGMA54_INTERACT_1"/>
    <property type="match status" value="1"/>
</dbReference>
<accession>A0A645BIA8</accession>
<feature type="domain" description="Sigma-54 factor interaction" evidence="6">
    <location>
        <begin position="8"/>
        <end position="237"/>
    </location>
</feature>
<evidence type="ECO:0000313" key="7">
    <source>
        <dbReference type="EMBL" id="MPM64301.1"/>
    </source>
</evidence>
<dbReference type="InterPro" id="IPR058031">
    <property type="entry name" value="AAA_lid_NorR"/>
</dbReference>
<comment type="caution">
    <text evidence="7">The sequence shown here is derived from an EMBL/GenBank/DDBJ whole genome shotgun (WGS) entry which is preliminary data.</text>
</comment>
<dbReference type="InterPro" id="IPR002078">
    <property type="entry name" value="Sigma_54_int"/>
</dbReference>
<dbReference type="Pfam" id="PF00158">
    <property type="entry name" value="Sigma54_activat"/>
    <property type="match status" value="1"/>
</dbReference>
<dbReference type="InterPro" id="IPR025943">
    <property type="entry name" value="Sigma_54_int_dom_ATP-bd_2"/>
</dbReference>
<dbReference type="PROSITE" id="PS00688">
    <property type="entry name" value="SIGMA54_INTERACT_3"/>
    <property type="match status" value="1"/>
</dbReference>
<dbReference type="PANTHER" id="PTHR32071:SF113">
    <property type="entry name" value="ALGINATE BIOSYNTHESIS TRANSCRIPTIONAL REGULATORY PROTEIN ALGB"/>
    <property type="match status" value="1"/>
</dbReference>
<dbReference type="PRINTS" id="PR01590">
    <property type="entry name" value="HTHFIS"/>
</dbReference>
<evidence type="ECO:0000256" key="3">
    <source>
        <dbReference type="ARBA" id="ARBA00023015"/>
    </source>
</evidence>
<dbReference type="FunFam" id="3.40.50.300:FF:000006">
    <property type="entry name" value="DNA-binding transcriptional regulator NtrC"/>
    <property type="match status" value="1"/>
</dbReference>
<dbReference type="Gene3D" id="1.10.10.60">
    <property type="entry name" value="Homeodomain-like"/>
    <property type="match status" value="1"/>
</dbReference>